<feature type="non-terminal residue" evidence="4">
    <location>
        <position position="164"/>
    </location>
</feature>
<evidence type="ECO:0000313" key="5">
    <source>
        <dbReference type="Proteomes" id="UP000265964"/>
    </source>
</evidence>
<dbReference type="InterPro" id="IPR051324">
    <property type="entry name" value="Stress/Tellurium_Resist"/>
</dbReference>
<dbReference type="InterPro" id="IPR003325">
    <property type="entry name" value="TerD"/>
</dbReference>
<dbReference type="OrthoDB" id="570928at2"/>
<dbReference type="PANTHER" id="PTHR32097:SF4">
    <property type="entry name" value="GENERAL STRESS PROTEIN 16U"/>
    <property type="match status" value="1"/>
</dbReference>
<evidence type="ECO:0000313" key="4">
    <source>
        <dbReference type="EMBL" id="RIY35156.1"/>
    </source>
</evidence>
<organism evidence="4 5">
    <name type="scientific">Psittacicella gerlachiana</name>
    <dbReference type="NCBI Taxonomy" id="2028574"/>
    <lineage>
        <taxon>Bacteria</taxon>
        <taxon>Pseudomonadati</taxon>
        <taxon>Pseudomonadota</taxon>
        <taxon>Gammaproteobacteria</taxon>
        <taxon>Pasteurellales</taxon>
        <taxon>Psittacicellaceae</taxon>
        <taxon>Psittacicella</taxon>
    </lineage>
</organism>
<dbReference type="Proteomes" id="UP000265964">
    <property type="component" value="Unassembled WGS sequence"/>
</dbReference>
<dbReference type="Gene3D" id="2.60.60.30">
    <property type="entry name" value="sav2460 like domains"/>
    <property type="match status" value="1"/>
</dbReference>
<dbReference type="AlphaFoldDB" id="A0A3A1YCR3"/>
<gene>
    <name evidence="4" type="ORF">CKF59_04020</name>
</gene>
<dbReference type="GO" id="GO:0046690">
    <property type="term" value="P:response to tellurium ion"/>
    <property type="evidence" value="ECO:0007669"/>
    <property type="project" value="UniProtKB-KW"/>
</dbReference>
<dbReference type="EMBL" id="NRJF01000103">
    <property type="protein sequence ID" value="RIY35156.1"/>
    <property type="molecule type" value="Genomic_DNA"/>
</dbReference>
<reference evidence="4 5" key="1">
    <citation type="submission" date="2017-08" db="EMBL/GenBank/DDBJ databases">
        <title>Reclassification of Bisgaard taxon 37 and 44.</title>
        <authorList>
            <person name="Christensen H."/>
        </authorList>
    </citation>
    <scope>NUCLEOTIDE SEQUENCE [LARGE SCALE GENOMIC DNA]</scope>
    <source>
        <strain evidence="4 5">EEAB3T1</strain>
    </source>
</reference>
<comment type="caution">
    <text evidence="4">The sequence shown here is derived from an EMBL/GenBank/DDBJ whole genome shotgun (WGS) entry which is preliminary data.</text>
</comment>
<keyword evidence="5" id="KW-1185">Reference proteome</keyword>
<accession>A0A3A1YCR3</accession>
<evidence type="ECO:0000256" key="2">
    <source>
        <dbReference type="ARBA" id="ARBA00022686"/>
    </source>
</evidence>
<dbReference type="CDD" id="cd06974">
    <property type="entry name" value="TerD_like"/>
    <property type="match status" value="1"/>
</dbReference>
<proteinExistence type="inferred from homology"/>
<protein>
    <submittedName>
        <fullName evidence="4">Chemical-damaging agent resistance protein C</fullName>
    </submittedName>
</protein>
<keyword evidence="2" id="KW-0778">Tellurium resistance</keyword>
<dbReference type="Pfam" id="PF02342">
    <property type="entry name" value="TerD"/>
    <property type="match status" value="1"/>
</dbReference>
<sequence>MAVSLQKGGNINLSKTDPSLNKILVGLGWDARQTAGEAFDLDASAFLIKADNKVRNDKDFIFYNQLSSVDGSVVHQGDNRVGDADGDDEVLLVDLSKVPADIQRIVFTVTIYNENQTFGQVSNSFIRLVNNDSNTEVARYDLGEDFSNERALIFGELYRHNGDW</sequence>
<evidence type="ECO:0000256" key="1">
    <source>
        <dbReference type="ARBA" id="ARBA00008775"/>
    </source>
</evidence>
<name>A0A3A1YCR3_9GAMM</name>
<comment type="similarity">
    <text evidence="1">Belongs to the CAPAB/TerDEXZ family.</text>
</comment>
<dbReference type="RefSeq" id="WP_147397114.1">
    <property type="nucleotide sequence ID" value="NZ_NRJF01000103.1"/>
</dbReference>
<feature type="domain" description="TerD" evidence="3">
    <location>
        <begin position="1"/>
        <end position="164"/>
    </location>
</feature>
<evidence type="ECO:0000259" key="3">
    <source>
        <dbReference type="Pfam" id="PF02342"/>
    </source>
</evidence>
<dbReference type="PANTHER" id="PTHR32097">
    <property type="entry name" value="CAMP-BINDING PROTEIN 1-RELATED"/>
    <property type="match status" value="1"/>
</dbReference>